<dbReference type="EMBL" id="CP029788">
    <property type="protein sequence ID" value="AWT46615.1"/>
    <property type="molecule type" value="Genomic_DNA"/>
</dbReference>
<sequence>MTDSQTRGRRPRRRHVLAVVGVLVAGSLAAGCPQSPDRPPERAARFPSVALNAHDQVTARYGYSLADVNPAHLDETPAGQRALVWLGGYDKENCGWKWSDDEVKKQFERYGLAGSTRVAGYFVADEPNTNLNCPQAAADVRERAALVRSLDPDTDRFTLVNVDDPNQFADFRGTTDVMSVDVYPCLVGKPCDWSKIPNAIARLREAGVTRYMGMLQAFSFEQWRWPTADELSGMIAQWQRSDWEGQLTFAWEYAGGRLADHPDLLKVLRRLNLAPHELFPLPESAP</sequence>
<evidence type="ECO:0000313" key="1">
    <source>
        <dbReference type="EMBL" id="AWT46615.1"/>
    </source>
</evidence>
<proteinExistence type="predicted"/>
<dbReference type="PROSITE" id="PS51257">
    <property type="entry name" value="PROKAR_LIPOPROTEIN"/>
    <property type="match status" value="1"/>
</dbReference>
<organism evidence="1 2">
    <name type="scientific">Streptomyces actuosus</name>
    <dbReference type="NCBI Taxonomy" id="1885"/>
    <lineage>
        <taxon>Bacteria</taxon>
        <taxon>Bacillati</taxon>
        <taxon>Actinomycetota</taxon>
        <taxon>Actinomycetes</taxon>
        <taxon>Kitasatosporales</taxon>
        <taxon>Streptomycetaceae</taxon>
        <taxon>Streptomyces</taxon>
    </lineage>
</organism>
<dbReference type="SUPFAM" id="SSF51445">
    <property type="entry name" value="(Trans)glycosidases"/>
    <property type="match status" value="1"/>
</dbReference>
<evidence type="ECO:0008006" key="3">
    <source>
        <dbReference type="Google" id="ProtNLM"/>
    </source>
</evidence>
<keyword evidence="2" id="KW-1185">Reference proteome</keyword>
<gene>
    <name evidence="1" type="ORF">DMT42_32855</name>
</gene>
<protein>
    <recommendedName>
        <fullName evidence="3">GH26 domain-containing protein</fullName>
    </recommendedName>
</protein>
<dbReference type="KEGG" id="sact:DMT42_32855"/>
<dbReference type="InterPro" id="IPR017853">
    <property type="entry name" value="GH"/>
</dbReference>
<dbReference type="AlphaFoldDB" id="A0A2U9PBW7"/>
<dbReference type="Proteomes" id="UP000247634">
    <property type="component" value="Chromosome"/>
</dbReference>
<dbReference type="RefSeq" id="WP_110633611.1">
    <property type="nucleotide sequence ID" value="NZ_CP029788.1"/>
</dbReference>
<reference evidence="1 2" key="1">
    <citation type="submission" date="2018-06" db="EMBL/GenBank/DDBJ databases">
        <title>The complete genome sequence of a nosiheptide producer Streptomyces actuosus ATCC 25421: deducing the ability of producing a new class III lantibiotics.</title>
        <authorList>
            <person name="Liu W."/>
            <person name="Sun F."/>
            <person name="Hu Y."/>
        </authorList>
    </citation>
    <scope>NUCLEOTIDE SEQUENCE [LARGE SCALE GENOMIC DNA]</scope>
    <source>
        <strain evidence="1 2">ATCC 25421</strain>
    </source>
</reference>
<dbReference type="OrthoDB" id="3817502at2"/>
<name>A0A2U9PBW7_STRAS</name>
<accession>A0A2U9PBW7</accession>
<evidence type="ECO:0000313" key="2">
    <source>
        <dbReference type="Proteomes" id="UP000247634"/>
    </source>
</evidence>